<dbReference type="InterPro" id="IPR015421">
    <property type="entry name" value="PyrdxlP-dep_Trfase_major"/>
</dbReference>
<dbReference type="InterPro" id="IPR000524">
    <property type="entry name" value="Tscrpt_reg_HTH_GntR"/>
</dbReference>
<reference evidence="8" key="1">
    <citation type="submission" date="2016-10" db="EMBL/GenBank/DDBJ databases">
        <authorList>
            <person name="Varghese N."/>
        </authorList>
    </citation>
    <scope>NUCLEOTIDE SEQUENCE [LARGE SCALE GENOMIC DNA]</scope>
    <source>
        <strain evidence="8">DSM 44719</strain>
    </source>
</reference>
<dbReference type="CDD" id="cd00609">
    <property type="entry name" value="AAT_like"/>
    <property type="match status" value="1"/>
</dbReference>
<keyword evidence="3" id="KW-0805">Transcription regulation</keyword>
<dbReference type="Gene3D" id="3.40.640.10">
    <property type="entry name" value="Type I PLP-dependent aspartate aminotransferase-like (Major domain)"/>
    <property type="match status" value="1"/>
</dbReference>
<dbReference type="SUPFAM" id="SSF46785">
    <property type="entry name" value="Winged helix' DNA-binding domain"/>
    <property type="match status" value="1"/>
</dbReference>
<name>A0A1H4IJ27_RHOJO</name>
<dbReference type="PANTHER" id="PTHR46577">
    <property type="entry name" value="HTH-TYPE TRANSCRIPTIONAL REGULATORY PROTEIN GABR"/>
    <property type="match status" value="1"/>
</dbReference>
<dbReference type="Pfam" id="PF00392">
    <property type="entry name" value="GntR"/>
    <property type="match status" value="1"/>
</dbReference>
<dbReference type="PANTHER" id="PTHR46577:SF2">
    <property type="entry name" value="TRANSCRIPTIONAL REGULATORY PROTEIN"/>
    <property type="match status" value="1"/>
</dbReference>
<dbReference type="InterPro" id="IPR036390">
    <property type="entry name" value="WH_DNA-bd_sf"/>
</dbReference>
<dbReference type="CDD" id="cd07377">
    <property type="entry name" value="WHTH_GntR"/>
    <property type="match status" value="1"/>
</dbReference>
<evidence type="ECO:0000313" key="7">
    <source>
        <dbReference type="EMBL" id="SEB34010.1"/>
    </source>
</evidence>
<evidence type="ECO:0000256" key="5">
    <source>
        <dbReference type="ARBA" id="ARBA00023163"/>
    </source>
</evidence>
<keyword evidence="5" id="KW-0804">Transcription</keyword>
<evidence type="ECO:0000313" key="8">
    <source>
        <dbReference type="Proteomes" id="UP000183407"/>
    </source>
</evidence>
<dbReference type="AlphaFoldDB" id="A0A1H4IJ27"/>
<dbReference type="GO" id="GO:0008483">
    <property type="term" value="F:transaminase activity"/>
    <property type="evidence" value="ECO:0007669"/>
    <property type="project" value="UniProtKB-KW"/>
</dbReference>
<dbReference type="SUPFAM" id="SSF53383">
    <property type="entry name" value="PLP-dependent transferases"/>
    <property type="match status" value="1"/>
</dbReference>
<organism evidence="7 8">
    <name type="scientific">Rhodococcus jostii</name>
    <dbReference type="NCBI Taxonomy" id="132919"/>
    <lineage>
        <taxon>Bacteria</taxon>
        <taxon>Bacillati</taxon>
        <taxon>Actinomycetota</taxon>
        <taxon>Actinomycetes</taxon>
        <taxon>Mycobacteriales</taxon>
        <taxon>Nocardiaceae</taxon>
        <taxon>Rhodococcus</taxon>
    </lineage>
</organism>
<dbReference type="InterPro" id="IPR051446">
    <property type="entry name" value="HTH_trans_reg/aminotransferase"/>
</dbReference>
<gene>
    <name evidence="7" type="ORF">SAMN04490220_0068</name>
</gene>
<dbReference type="Gene3D" id="1.10.10.10">
    <property type="entry name" value="Winged helix-like DNA-binding domain superfamily/Winged helix DNA-binding domain"/>
    <property type="match status" value="1"/>
</dbReference>
<keyword evidence="2" id="KW-0663">Pyridoxal phosphate</keyword>
<dbReference type="GO" id="GO:0003677">
    <property type="term" value="F:DNA binding"/>
    <property type="evidence" value="ECO:0007669"/>
    <property type="project" value="UniProtKB-KW"/>
</dbReference>
<keyword evidence="4 7" id="KW-0238">DNA-binding</keyword>
<dbReference type="InterPro" id="IPR036388">
    <property type="entry name" value="WH-like_DNA-bd_sf"/>
</dbReference>
<evidence type="ECO:0000259" key="6">
    <source>
        <dbReference type="PROSITE" id="PS50949"/>
    </source>
</evidence>
<keyword evidence="7" id="KW-0032">Aminotransferase</keyword>
<dbReference type="Proteomes" id="UP000183407">
    <property type="component" value="Unassembled WGS sequence"/>
</dbReference>
<feature type="domain" description="HTH gntR-type" evidence="6">
    <location>
        <begin position="12"/>
        <end position="80"/>
    </location>
</feature>
<comment type="similarity">
    <text evidence="1">In the C-terminal section; belongs to the class-I pyridoxal-phosphate-dependent aminotransferase family.</text>
</comment>
<evidence type="ECO:0000256" key="2">
    <source>
        <dbReference type="ARBA" id="ARBA00022898"/>
    </source>
</evidence>
<evidence type="ECO:0000256" key="1">
    <source>
        <dbReference type="ARBA" id="ARBA00005384"/>
    </source>
</evidence>
<evidence type="ECO:0000256" key="4">
    <source>
        <dbReference type="ARBA" id="ARBA00023125"/>
    </source>
</evidence>
<dbReference type="InterPro" id="IPR015424">
    <property type="entry name" value="PyrdxlP-dep_Trfase"/>
</dbReference>
<dbReference type="EMBL" id="FNTL01000002">
    <property type="protein sequence ID" value="SEB34010.1"/>
    <property type="molecule type" value="Genomic_DNA"/>
</dbReference>
<sequence length="440" mass="46642">MAIDQVTSGIEGGTAGEISESIRNLVGAGMLCPGDSVPPIRELASELGVHRNTVAAAYRLLVAAGVAETRGRRGTFVRAIPSLEGEGSIALAGHVDLSSGNPDPELLPDLGAALGRTSYSAPLYGTAATDPQLEQWARASIEPEVRRPFAITITNGAVDAVERLLTAHLTRGDAVAIEDPCFLASVGTLRVNGFRAVPVRVDAEGITPDDLHRALSSGVRAVVCTPRAHNPTGNSLTAERAEALGAVLADFPHVLVIEDDHFSAISSKPYHRLAPASTTRWALVRSVSKFLGPDLRVAIVASDVDTGARLSTRLRAGANWVSHLQQRLTSDLLGDPDVIDQLAEARRTYGHRRTTLTGALSARNIHVPDSMDGLNVWVPLERDSTPVVDRLASQGWLVRDGAQFAATPDRPHNALRVTASTITTDRARRFSAALAKILAG</sequence>
<protein>
    <submittedName>
        <fullName evidence="7">DNA-binding transcriptional regulator, MocR family, contains an aminotransferase domain</fullName>
    </submittedName>
</protein>
<dbReference type="PROSITE" id="PS50949">
    <property type="entry name" value="HTH_GNTR"/>
    <property type="match status" value="1"/>
</dbReference>
<dbReference type="SMART" id="SM00345">
    <property type="entry name" value="HTH_GNTR"/>
    <property type="match status" value="1"/>
</dbReference>
<dbReference type="GO" id="GO:0030170">
    <property type="term" value="F:pyridoxal phosphate binding"/>
    <property type="evidence" value="ECO:0007669"/>
    <property type="project" value="InterPro"/>
</dbReference>
<dbReference type="InterPro" id="IPR004839">
    <property type="entry name" value="Aminotransferase_I/II_large"/>
</dbReference>
<evidence type="ECO:0000256" key="3">
    <source>
        <dbReference type="ARBA" id="ARBA00023015"/>
    </source>
</evidence>
<proteinExistence type="inferred from homology"/>
<keyword evidence="7" id="KW-0808">Transferase</keyword>
<dbReference type="GO" id="GO:0003700">
    <property type="term" value="F:DNA-binding transcription factor activity"/>
    <property type="evidence" value="ECO:0007669"/>
    <property type="project" value="InterPro"/>
</dbReference>
<dbReference type="Pfam" id="PF00155">
    <property type="entry name" value="Aminotran_1_2"/>
    <property type="match status" value="1"/>
</dbReference>
<accession>A0A1H4IJ27</accession>